<protein>
    <submittedName>
        <fullName evidence="7">LysE family translocator</fullName>
    </submittedName>
</protein>
<comment type="caution">
    <text evidence="7">The sequence shown here is derived from an EMBL/GenBank/DDBJ whole genome shotgun (WGS) entry which is preliminary data.</text>
</comment>
<dbReference type="EMBL" id="BAAALN010000001">
    <property type="protein sequence ID" value="GAA1222901.1"/>
    <property type="molecule type" value="Genomic_DNA"/>
</dbReference>
<feature type="transmembrane region" description="Helical" evidence="6">
    <location>
        <begin position="90"/>
        <end position="113"/>
    </location>
</feature>
<sequence length="228" mass="23413">MWILADVTPMLRDVRPTDAGVPMPQHLSVFLATTLLMLVVPGPDFVLVTRNTATGGARRGHATTVGICGGLVLLTLLAAAGVTAAATDPAVLLTLRICGGGYLVWLGVSFALSARSRSADTADAGAHGRTGSPVLQGFACNVVNPKALIFYLTFLPQFVRVEGSVPVQTLVLGGLVIGCAALWWTLYVTALGSLGAILARPRVRLGLDLGASLALCALGATTLVDAIA</sequence>
<feature type="transmembrane region" description="Helical" evidence="6">
    <location>
        <begin position="134"/>
        <end position="154"/>
    </location>
</feature>
<comment type="subcellular location">
    <subcellularLocation>
        <location evidence="1">Cell membrane</location>
        <topology evidence="1">Multi-pass membrane protein</topology>
    </subcellularLocation>
</comment>
<dbReference type="InterPro" id="IPR001123">
    <property type="entry name" value="LeuE-type"/>
</dbReference>
<dbReference type="Pfam" id="PF01810">
    <property type="entry name" value="LysE"/>
    <property type="match status" value="1"/>
</dbReference>
<evidence type="ECO:0000256" key="2">
    <source>
        <dbReference type="ARBA" id="ARBA00022475"/>
    </source>
</evidence>
<keyword evidence="5 6" id="KW-0472">Membrane</keyword>
<keyword evidence="4 6" id="KW-1133">Transmembrane helix</keyword>
<evidence type="ECO:0000256" key="4">
    <source>
        <dbReference type="ARBA" id="ARBA00022989"/>
    </source>
</evidence>
<gene>
    <name evidence="7" type="ORF">GCM10009676_00080</name>
</gene>
<feature type="transmembrane region" description="Helical" evidence="6">
    <location>
        <begin position="27"/>
        <end position="48"/>
    </location>
</feature>
<evidence type="ECO:0000256" key="1">
    <source>
        <dbReference type="ARBA" id="ARBA00004651"/>
    </source>
</evidence>
<proteinExistence type="predicted"/>
<evidence type="ECO:0000256" key="6">
    <source>
        <dbReference type="SAM" id="Phobius"/>
    </source>
</evidence>
<dbReference type="PANTHER" id="PTHR30086">
    <property type="entry name" value="ARGININE EXPORTER PROTEIN ARGO"/>
    <property type="match status" value="1"/>
</dbReference>
<dbReference type="PANTHER" id="PTHR30086:SF20">
    <property type="entry name" value="ARGININE EXPORTER PROTEIN ARGO-RELATED"/>
    <property type="match status" value="1"/>
</dbReference>
<keyword evidence="2" id="KW-1003">Cell membrane</keyword>
<keyword evidence="8" id="KW-1185">Reference proteome</keyword>
<organism evidence="7 8">
    <name type="scientific">Prauserella halophila</name>
    <dbReference type="NCBI Taxonomy" id="185641"/>
    <lineage>
        <taxon>Bacteria</taxon>
        <taxon>Bacillati</taxon>
        <taxon>Actinomycetota</taxon>
        <taxon>Actinomycetes</taxon>
        <taxon>Pseudonocardiales</taxon>
        <taxon>Pseudonocardiaceae</taxon>
        <taxon>Prauserella</taxon>
    </lineage>
</organism>
<keyword evidence="3 6" id="KW-0812">Transmembrane</keyword>
<evidence type="ECO:0000313" key="7">
    <source>
        <dbReference type="EMBL" id="GAA1222901.1"/>
    </source>
</evidence>
<evidence type="ECO:0000256" key="3">
    <source>
        <dbReference type="ARBA" id="ARBA00022692"/>
    </source>
</evidence>
<evidence type="ECO:0000256" key="5">
    <source>
        <dbReference type="ARBA" id="ARBA00023136"/>
    </source>
</evidence>
<feature type="transmembrane region" description="Helical" evidence="6">
    <location>
        <begin position="205"/>
        <end position="224"/>
    </location>
</feature>
<name>A0ABN1VWK1_9PSEU</name>
<accession>A0ABN1VWK1</accession>
<feature type="transmembrane region" description="Helical" evidence="6">
    <location>
        <begin position="60"/>
        <end position="84"/>
    </location>
</feature>
<feature type="transmembrane region" description="Helical" evidence="6">
    <location>
        <begin position="174"/>
        <end position="198"/>
    </location>
</feature>
<evidence type="ECO:0000313" key="8">
    <source>
        <dbReference type="Proteomes" id="UP001500653"/>
    </source>
</evidence>
<reference evidence="7 8" key="1">
    <citation type="journal article" date="2019" name="Int. J. Syst. Evol. Microbiol.">
        <title>The Global Catalogue of Microorganisms (GCM) 10K type strain sequencing project: providing services to taxonomists for standard genome sequencing and annotation.</title>
        <authorList>
            <consortium name="The Broad Institute Genomics Platform"/>
            <consortium name="The Broad Institute Genome Sequencing Center for Infectious Disease"/>
            <person name="Wu L."/>
            <person name="Ma J."/>
        </authorList>
    </citation>
    <scope>NUCLEOTIDE SEQUENCE [LARGE SCALE GENOMIC DNA]</scope>
    <source>
        <strain evidence="7 8">JCM 13023</strain>
    </source>
</reference>
<dbReference type="Proteomes" id="UP001500653">
    <property type="component" value="Unassembled WGS sequence"/>
</dbReference>